<sequence>MPVKRYAGDRFVGPTGDPTGFPL</sequence>
<name>A0A382ISA7_9ZZZZ</name>
<organism evidence="2">
    <name type="scientific">marine metagenome</name>
    <dbReference type="NCBI Taxonomy" id="408172"/>
    <lineage>
        <taxon>unclassified sequences</taxon>
        <taxon>metagenomes</taxon>
        <taxon>ecological metagenomes</taxon>
    </lineage>
</organism>
<feature type="non-terminal residue" evidence="2">
    <location>
        <position position="23"/>
    </location>
</feature>
<protein>
    <submittedName>
        <fullName evidence="2">Uncharacterized protein</fullName>
    </submittedName>
</protein>
<evidence type="ECO:0000313" key="2">
    <source>
        <dbReference type="EMBL" id="SVC02734.1"/>
    </source>
</evidence>
<gene>
    <name evidence="2" type="ORF">METZ01_LOCUS255588</name>
</gene>
<proteinExistence type="predicted"/>
<feature type="region of interest" description="Disordered" evidence="1">
    <location>
        <begin position="1"/>
        <end position="23"/>
    </location>
</feature>
<dbReference type="EMBL" id="UINC01069392">
    <property type="protein sequence ID" value="SVC02734.1"/>
    <property type="molecule type" value="Genomic_DNA"/>
</dbReference>
<dbReference type="AlphaFoldDB" id="A0A382ISA7"/>
<evidence type="ECO:0000256" key="1">
    <source>
        <dbReference type="SAM" id="MobiDB-lite"/>
    </source>
</evidence>
<reference evidence="2" key="1">
    <citation type="submission" date="2018-05" db="EMBL/GenBank/DDBJ databases">
        <authorList>
            <person name="Lanie J.A."/>
            <person name="Ng W.-L."/>
            <person name="Kazmierczak K.M."/>
            <person name="Andrzejewski T.M."/>
            <person name="Davidsen T.M."/>
            <person name="Wayne K.J."/>
            <person name="Tettelin H."/>
            <person name="Glass J.I."/>
            <person name="Rusch D."/>
            <person name="Podicherti R."/>
            <person name="Tsui H.-C.T."/>
            <person name="Winkler M.E."/>
        </authorList>
    </citation>
    <scope>NUCLEOTIDE SEQUENCE</scope>
</reference>
<accession>A0A382ISA7</accession>